<gene>
    <name evidence="2" type="ORF">KQI20_09590</name>
</gene>
<dbReference type="RefSeq" id="WP_216570260.1">
    <property type="nucleotide sequence ID" value="NZ_JAHLOQ010000026.1"/>
</dbReference>
<proteinExistence type="predicted"/>
<dbReference type="EMBL" id="JAHLOQ010000026">
    <property type="protein sequence ID" value="MBU5336691.1"/>
    <property type="molecule type" value="Genomic_DNA"/>
</dbReference>
<protein>
    <submittedName>
        <fullName evidence="2">Uncharacterized protein</fullName>
    </submittedName>
</protein>
<evidence type="ECO:0000313" key="2">
    <source>
        <dbReference type="EMBL" id="MBU5336691.1"/>
    </source>
</evidence>
<evidence type="ECO:0000256" key="1">
    <source>
        <dbReference type="SAM" id="MobiDB-lite"/>
    </source>
</evidence>
<sequence length="242" mass="27651">MRGTYTYYTTGENYVNLISGESITQTYKSKPANIEDDFSYFDDDIMSFELIDSSFDEDPVDLNSTHSSLDATPVDLNSTPSSLDATPIDLNSTPSSLDSTPSSFDASPIDLESTHIINPSNNSSITPAKGDDNNFEDLLAELMWNFIKIKNPSFKKPNLQSWAKAFRFILNEDNRSLQEVTDLLKWIYVENTFWSVHVLNPWSLRNKYEDILARKNYEKSKPHRDIYSTCDSLDLSDFEDME</sequence>
<feature type="compositionally biased region" description="Polar residues" evidence="1">
    <location>
        <begin position="62"/>
        <end position="84"/>
    </location>
</feature>
<keyword evidence="3" id="KW-1185">Reference proteome</keyword>
<reference evidence="2 3" key="1">
    <citation type="submission" date="2021-06" db="EMBL/GenBank/DDBJ databases">
        <authorList>
            <person name="Sun Q."/>
            <person name="Li D."/>
        </authorList>
    </citation>
    <scope>NUCLEOTIDE SEQUENCE [LARGE SCALE GENOMIC DNA]</scope>
    <source>
        <strain evidence="2 3">N19</strain>
    </source>
</reference>
<organism evidence="2 3">
    <name type="scientific">Intestinibacter bartlettii</name>
    <dbReference type="NCBI Taxonomy" id="261299"/>
    <lineage>
        <taxon>Bacteria</taxon>
        <taxon>Bacillati</taxon>
        <taxon>Bacillota</taxon>
        <taxon>Clostridia</taxon>
        <taxon>Peptostreptococcales</taxon>
        <taxon>Peptostreptococcaceae</taxon>
        <taxon>Intestinibacter</taxon>
    </lineage>
</organism>
<comment type="caution">
    <text evidence="2">The sequence shown here is derived from an EMBL/GenBank/DDBJ whole genome shotgun (WGS) entry which is preliminary data.</text>
</comment>
<name>A0ABS6DZM0_9FIRM</name>
<dbReference type="Proteomes" id="UP001196301">
    <property type="component" value="Unassembled WGS sequence"/>
</dbReference>
<evidence type="ECO:0000313" key="3">
    <source>
        <dbReference type="Proteomes" id="UP001196301"/>
    </source>
</evidence>
<feature type="region of interest" description="Disordered" evidence="1">
    <location>
        <begin position="62"/>
        <end position="104"/>
    </location>
</feature>
<feature type="compositionally biased region" description="Low complexity" evidence="1">
    <location>
        <begin position="89"/>
        <end position="103"/>
    </location>
</feature>
<accession>A0ABS6DZM0</accession>